<keyword evidence="8" id="KW-0010">Activator</keyword>
<dbReference type="GO" id="GO:0046983">
    <property type="term" value="F:protein dimerization activity"/>
    <property type="evidence" value="ECO:0007669"/>
    <property type="project" value="InterPro"/>
</dbReference>
<keyword evidence="6" id="KW-0805">Transcription regulation</keyword>
<evidence type="ECO:0000256" key="4">
    <source>
        <dbReference type="ARBA" id="ARBA00022490"/>
    </source>
</evidence>
<dbReference type="InterPro" id="IPR036388">
    <property type="entry name" value="WH-like_DNA-bd_sf"/>
</dbReference>
<organism evidence="13 14">
    <name type="scientific">Capillibacterium thermochitinicola</name>
    <dbReference type="NCBI Taxonomy" id="2699427"/>
    <lineage>
        <taxon>Bacteria</taxon>
        <taxon>Bacillati</taxon>
        <taxon>Bacillota</taxon>
        <taxon>Capillibacterium</taxon>
    </lineage>
</organism>
<keyword evidence="5" id="KW-0678">Repressor</keyword>
<keyword evidence="7" id="KW-0238">DNA-binding</keyword>
<protein>
    <recommendedName>
        <fullName evidence="11">Manganese transport regulator</fullName>
    </recommendedName>
</protein>
<dbReference type="GO" id="GO:0003677">
    <property type="term" value="F:DNA binding"/>
    <property type="evidence" value="ECO:0007669"/>
    <property type="project" value="UniProtKB-KW"/>
</dbReference>
<dbReference type="SUPFAM" id="SSF46785">
    <property type="entry name" value="Winged helix' DNA-binding domain"/>
    <property type="match status" value="1"/>
</dbReference>
<keyword evidence="9" id="KW-0804">Transcription</keyword>
<dbReference type="GO" id="GO:0003700">
    <property type="term" value="F:DNA-binding transcription factor activity"/>
    <property type="evidence" value="ECO:0007669"/>
    <property type="project" value="InterPro"/>
</dbReference>
<evidence type="ECO:0000256" key="10">
    <source>
        <dbReference type="ARBA" id="ARBA00023211"/>
    </source>
</evidence>
<feature type="domain" description="HTH dtxR-type" evidence="12">
    <location>
        <begin position="1"/>
        <end position="65"/>
    </location>
</feature>
<keyword evidence="4" id="KW-0963">Cytoplasm</keyword>
<dbReference type="InterPro" id="IPR001367">
    <property type="entry name" value="Fe_dep_repressor"/>
</dbReference>
<dbReference type="RefSeq" id="WP_181340138.1">
    <property type="nucleotide sequence ID" value="NZ_JAAKDE010000017.1"/>
</dbReference>
<dbReference type="InterPro" id="IPR022687">
    <property type="entry name" value="HTH_DTXR"/>
</dbReference>
<proteinExistence type="inferred from homology"/>
<accession>A0A8J6LME9</accession>
<dbReference type="GO" id="GO:0005737">
    <property type="term" value="C:cytoplasm"/>
    <property type="evidence" value="ECO:0007669"/>
    <property type="project" value="UniProtKB-SubCell"/>
</dbReference>
<evidence type="ECO:0000256" key="9">
    <source>
        <dbReference type="ARBA" id="ARBA00023163"/>
    </source>
</evidence>
<dbReference type="InterPro" id="IPR050536">
    <property type="entry name" value="DtxR_MntR_Metal-Reg"/>
</dbReference>
<dbReference type="CDD" id="cd00090">
    <property type="entry name" value="HTH_ARSR"/>
    <property type="match status" value="1"/>
</dbReference>
<evidence type="ECO:0000256" key="8">
    <source>
        <dbReference type="ARBA" id="ARBA00023159"/>
    </source>
</evidence>
<evidence type="ECO:0000256" key="5">
    <source>
        <dbReference type="ARBA" id="ARBA00022491"/>
    </source>
</evidence>
<gene>
    <name evidence="13" type="ORF">G5B42_08985</name>
</gene>
<dbReference type="EMBL" id="JAAKDE010000017">
    <property type="protein sequence ID" value="MBA2133669.1"/>
    <property type="molecule type" value="Genomic_DNA"/>
</dbReference>
<dbReference type="PANTHER" id="PTHR33238:SF11">
    <property type="entry name" value="TRANSCRIPTIONAL REGULATOR MNTR"/>
    <property type="match status" value="1"/>
</dbReference>
<dbReference type="Gene3D" id="1.10.60.10">
    <property type="entry name" value="Iron dependent repressor, metal binding and dimerisation domain"/>
    <property type="match status" value="1"/>
</dbReference>
<dbReference type="InterPro" id="IPR036390">
    <property type="entry name" value="WH_DNA-bd_sf"/>
</dbReference>
<evidence type="ECO:0000259" key="12">
    <source>
        <dbReference type="PROSITE" id="PS50944"/>
    </source>
</evidence>
<keyword evidence="14" id="KW-1185">Reference proteome</keyword>
<keyword evidence="10" id="KW-0464">Manganese</keyword>
<comment type="subcellular location">
    <subcellularLocation>
        <location evidence="1">Cytoplasm</location>
    </subcellularLocation>
</comment>
<name>A0A8J6LME9_9FIRM</name>
<comment type="similarity">
    <text evidence="2">Belongs to the DtxR/MntR family.</text>
</comment>
<evidence type="ECO:0000256" key="11">
    <source>
        <dbReference type="ARBA" id="ARBA00032593"/>
    </source>
</evidence>
<comment type="caution">
    <text evidence="13">The sequence shown here is derived from an EMBL/GenBank/DDBJ whole genome shotgun (WGS) entry which is preliminary data.</text>
</comment>
<dbReference type="InterPro" id="IPR036421">
    <property type="entry name" value="Fe_dep_repressor_sf"/>
</dbReference>
<evidence type="ECO:0000313" key="14">
    <source>
        <dbReference type="Proteomes" id="UP000657177"/>
    </source>
</evidence>
<evidence type="ECO:0000256" key="3">
    <source>
        <dbReference type="ARBA" id="ARBA00011738"/>
    </source>
</evidence>
<dbReference type="Gene3D" id="1.10.10.10">
    <property type="entry name" value="Winged helix-like DNA-binding domain superfamily/Winged helix DNA-binding domain"/>
    <property type="match status" value="1"/>
</dbReference>
<evidence type="ECO:0000256" key="1">
    <source>
        <dbReference type="ARBA" id="ARBA00004496"/>
    </source>
</evidence>
<dbReference type="PROSITE" id="PS50944">
    <property type="entry name" value="HTH_DTXR"/>
    <property type="match status" value="1"/>
</dbReference>
<dbReference type="Proteomes" id="UP000657177">
    <property type="component" value="Unassembled WGS sequence"/>
</dbReference>
<evidence type="ECO:0000256" key="2">
    <source>
        <dbReference type="ARBA" id="ARBA00007871"/>
    </source>
</evidence>
<dbReference type="Pfam" id="PF01325">
    <property type="entry name" value="Fe_dep_repress"/>
    <property type="match status" value="1"/>
</dbReference>
<dbReference type="GO" id="GO:0046914">
    <property type="term" value="F:transition metal ion binding"/>
    <property type="evidence" value="ECO:0007669"/>
    <property type="project" value="InterPro"/>
</dbReference>
<dbReference type="SUPFAM" id="SSF47979">
    <property type="entry name" value="Iron-dependent repressor protein, dimerization domain"/>
    <property type="match status" value="1"/>
</dbReference>
<evidence type="ECO:0000256" key="6">
    <source>
        <dbReference type="ARBA" id="ARBA00023015"/>
    </source>
</evidence>
<dbReference type="PANTHER" id="PTHR33238">
    <property type="entry name" value="IRON (METAL) DEPENDENT REPRESSOR, DTXR FAMILY"/>
    <property type="match status" value="1"/>
</dbReference>
<reference evidence="13" key="1">
    <citation type="submission" date="2020-06" db="EMBL/GenBank/DDBJ databases">
        <title>Novel chitinolytic bacterium.</title>
        <authorList>
            <person name="Ungkulpasvich U."/>
            <person name="Kosugi A."/>
            <person name="Uke A."/>
        </authorList>
    </citation>
    <scope>NUCLEOTIDE SEQUENCE</scope>
    <source>
        <strain evidence="13">UUS1-1</strain>
    </source>
</reference>
<evidence type="ECO:0000313" key="13">
    <source>
        <dbReference type="EMBL" id="MBA2133669.1"/>
    </source>
</evidence>
<dbReference type="InterPro" id="IPR011991">
    <property type="entry name" value="ArsR-like_HTH"/>
</dbReference>
<dbReference type="InterPro" id="IPR022689">
    <property type="entry name" value="Iron_dep_repressor"/>
</dbReference>
<dbReference type="AlphaFoldDB" id="A0A8J6LME9"/>
<evidence type="ECO:0000256" key="7">
    <source>
        <dbReference type="ARBA" id="ARBA00023125"/>
    </source>
</evidence>
<dbReference type="SMART" id="SM00529">
    <property type="entry name" value="HTH_DTXR"/>
    <property type="match status" value="1"/>
</dbReference>
<comment type="subunit">
    <text evidence="3">Homodimer.</text>
</comment>
<dbReference type="Pfam" id="PF02742">
    <property type="entry name" value="Fe_dep_repr_C"/>
    <property type="match status" value="1"/>
</dbReference>
<sequence>MSKLTVSMENYLEAIYELSNGNSGVRVSDISERLGVTKPSVNSAISTLAEKGLVTTEKYKKVYLTPTGLEQAKLTSKKHQIIQKFFTEVLKIDAAVADQDACSIEHVISSDSVQAMQEYMQANANKEKE</sequence>